<name>A0A931FVP1_9ACTN</name>
<keyword evidence="2" id="KW-0472">Membrane</keyword>
<organism evidence="3 4">
    <name type="scientific">Actinoplanes aureus</name>
    <dbReference type="NCBI Taxonomy" id="2792083"/>
    <lineage>
        <taxon>Bacteria</taxon>
        <taxon>Bacillati</taxon>
        <taxon>Actinomycetota</taxon>
        <taxon>Actinomycetes</taxon>
        <taxon>Micromonosporales</taxon>
        <taxon>Micromonosporaceae</taxon>
        <taxon>Actinoplanes</taxon>
    </lineage>
</organism>
<sequence>MTTNQTTIGTASEQLRAAPDETGAARSRARQAVSTATSKAGATVRRNPKSATTGLLALAGAAVAAVFLSRRRAAAKSRGRRRLSTLLHR</sequence>
<evidence type="ECO:0000313" key="3">
    <source>
        <dbReference type="EMBL" id="MBG0560997.1"/>
    </source>
</evidence>
<dbReference type="EMBL" id="JADQTO010000003">
    <property type="protein sequence ID" value="MBG0560997.1"/>
    <property type="molecule type" value="Genomic_DNA"/>
</dbReference>
<evidence type="ECO:0000256" key="2">
    <source>
        <dbReference type="SAM" id="Phobius"/>
    </source>
</evidence>
<feature type="compositionally biased region" description="Polar residues" evidence="1">
    <location>
        <begin position="1"/>
        <end position="13"/>
    </location>
</feature>
<dbReference type="Proteomes" id="UP000598146">
    <property type="component" value="Unassembled WGS sequence"/>
</dbReference>
<comment type="caution">
    <text evidence="3">The sequence shown here is derived from an EMBL/GenBank/DDBJ whole genome shotgun (WGS) entry which is preliminary data.</text>
</comment>
<dbReference type="RefSeq" id="WP_196412821.1">
    <property type="nucleotide sequence ID" value="NZ_JADQTO010000003.1"/>
</dbReference>
<keyword evidence="2" id="KW-1133">Transmembrane helix</keyword>
<evidence type="ECO:0000256" key="1">
    <source>
        <dbReference type="SAM" id="MobiDB-lite"/>
    </source>
</evidence>
<accession>A0A931FVP1</accession>
<keyword evidence="2" id="KW-0812">Transmembrane</keyword>
<protein>
    <submittedName>
        <fullName evidence="3">Uncharacterized protein</fullName>
    </submittedName>
</protein>
<keyword evidence="4" id="KW-1185">Reference proteome</keyword>
<evidence type="ECO:0000313" key="4">
    <source>
        <dbReference type="Proteomes" id="UP000598146"/>
    </source>
</evidence>
<feature type="region of interest" description="Disordered" evidence="1">
    <location>
        <begin position="1"/>
        <end position="49"/>
    </location>
</feature>
<reference evidence="3" key="1">
    <citation type="submission" date="2020-11" db="EMBL/GenBank/DDBJ databases">
        <title>Isolation and identification of active actinomycetes.</title>
        <authorList>
            <person name="Sun X."/>
        </authorList>
    </citation>
    <scope>NUCLEOTIDE SEQUENCE</scope>
    <source>
        <strain evidence="3">NEAU-A11</strain>
    </source>
</reference>
<dbReference type="AlphaFoldDB" id="A0A931FVP1"/>
<feature type="transmembrane region" description="Helical" evidence="2">
    <location>
        <begin position="51"/>
        <end position="68"/>
    </location>
</feature>
<gene>
    <name evidence="3" type="ORF">I4J89_05925</name>
</gene>
<proteinExistence type="predicted"/>